<gene>
    <name evidence="4" type="ORF">HYH03_001680</name>
</gene>
<evidence type="ECO:0000256" key="2">
    <source>
        <dbReference type="SAM" id="Phobius"/>
    </source>
</evidence>
<keyword evidence="2" id="KW-0472">Membrane</keyword>
<dbReference type="Gene3D" id="3.30.70.1230">
    <property type="entry name" value="Nucleotide cyclase"/>
    <property type="match status" value="3"/>
</dbReference>
<name>A0A836C5V4_9CHLO</name>
<feature type="compositionally biased region" description="Low complexity" evidence="1">
    <location>
        <begin position="1011"/>
        <end position="1025"/>
    </location>
</feature>
<dbReference type="SUPFAM" id="SSF55073">
    <property type="entry name" value="Nucleotide cyclase"/>
    <property type="match status" value="2"/>
</dbReference>
<dbReference type="InterPro" id="IPR050697">
    <property type="entry name" value="Adenylyl/Guanylyl_Cyclase_3/4"/>
</dbReference>
<proteinExistence type="predicted"/>
<evidence type="ECO:0000313" key="5">
    <source>
        <dbReference type="Proteomes" id="UP000612055"/>
    </source>
</evidence>
<feature type="compositionally biased region" description="Low complexity" evidence="1">
    <location>
        <begin position="1054"/>
        <end position="1072"/>
    </location>
</feature>
<dbReference type="PANTHER" id="PTHR43081:SF1">
    <property type="entry name" value="ADENYLATE CYCLASE, TERMINAL-DIFFERENTIATION SPECIFIC"/>
    <property type="match status" value="1"/>
</dbReference>
<evidence type="ECO:0000259" key="3">
    <source>
        <dbReference type="PROSITE" id="PS50125"/>
    </source>
</evidence>
<feature type="region of interest" description="Disordered" evidence="1">
    <location>
        <begin position="1219"/>
        <end position="1297"/>
    </location>
</feature>
<dbReference type="OrthoDB" id="542421at2759"/>
<dbReference type="GO" id="GO:0009190">
    <property type="term" value="P:cyclic nucleotide biosynthetic process"/>
    <property type="evidence" value="ECO:0007669"/>
    <property type="project" value="InterPro"/>
</dbReference>
<protein>
    <recommendedName>
        <fullName evidence="3">Guanylate cyclase domain-containing protein</fullName>
    </recommendedName>
</protein>
<keyword evidence="5" id="KW-1185">Reference proteome</keyword>
<accession>A0A836C5V4</accession>
<dbReference type="InterPro" id="IPR029787">
    <property type="entry name" value="Nucleotide_cyclase"/>
</dbReference>
<evidence type="ECO:0000313" key="4">
    <source>
        <dbReference type="EMBL" id="KAG2500097.1"/>
    </source>
</evidence>
<dbReference type="Proteomes" id="UP000612055">
    <property type="component" value="Unassembled WGS sequence"/>
</dbReference>
<feature type="region of interest" description="Disordered" evidence="1">
    <location>
        <begin position="1011"/>
        <end position="1080"/>
    </location>
</feature>
<organism evidence="4 5">
    <name type="scientific">Edaphochlamys debaryana</name>
    <dbReference type="NCBI Taxonomy" id="47281"/>
    <lineage>
        <taxon>Eukaryota</taxon>
        <taxon>Viridiplantae</taxon>
        <taxon>Chlorophyta</taxon>
        <taxon>core chlorophytes</taxon>
        <taxon>Chlorophyceae</taxon>
        <taxon>CS clade</taxon>
        <taxon>Chlamydomonadales</taxon>
        <taxon>Chlamydomonadales incertae sedis</taxon>
        <taxon>Edaphochlamys</taxon>
    </lineage>
</organism>
<dbReference type="PROSITE" id="PS50125">
    <property type="entry name" value="GUANYLATE_CYCLASE_2"/>
    <property type="match status" value="2"/>
</dbReference>
<feature type="domain" description="Guanylate cyclase" evidence="3">
    <location>
        <begin position="551"/>
        <end position="609"/>
    </location>
</feature>
<reference evidence="4" key="1">
    <citation type="journal article" date="2020" name="bioRxiv">
        <title>Comparative genomics of Chlamydomonas.</title>
        <authorList>
            <person name="Craig R.J."/>
            <person name="Hasan A.R."/>
            <person name="Ness R.W."/>
            <person name="Keightley P.D."/>
        </authorList>
    </citation>
    <scope>NUCLEOTIDE SEQUENCE</scope>
    <source>
        <strain evidence="4">CCAP 11/70</strain>
    </source>
</reference>
<feature type="compositionally biased region" description="Low complexity" evidence="1">
    <location>
        <begin position="1245"/>
        <end position="1266"/>
    </location>
</feature>
<dbReference type="Pfam" id="PF00211">
    <property type="entry name" value="Guanylate_cyc"/>
    <property type="match status" value="1"/>
</dbReference>
<evidence type="ECO:0000256" key="1">
    <source>
        <dbReference type="SAM" id="MobiDB-lite"/>
    </source>
</evidence>
<dbReference type="PANTHER" id="PTHR43081">
    <property type="entry name" value="ADENYLATE CYCLASE, TERMINAL-DIFFERENTIATION SPECIFIC-RELATED"/>
    <property type="match status" value="1"/>
</dbReference>
<feature type="compositionally biased region" description="Basic and acidic residues" evidence="1">
    <location>
        <begin position="1026"/>
        <end position="1039"/>
    </location>
</feature>
<feature type="transmembrane region" description="Helical" evidence="2">
    <location>
        <begin position="505"/>
        <end position="528"/>
    </location>
</feature>
<dbReference type="EMBL" id="JAEHOE010000004">
    <property type="protein sequence ID" value="KAG2500097.1"/>
    <property type="molecule type" value="Genomic_DNA"/>
</dbReference>
<feature type="domain" description="Guanylate cyclase" evidence="3">
    <location>
        <begin position="1298"/>
        <end position="1346"/>
    </location>
</feature>
<dbReference type="InterPro" id="IPR001054">
    <property type="entry name" value="A/G_cyclase"/>
</dbReference>
<dbReference type="GO" id="GO:0035556">
    <property type="term" value="P:intracellular signal transduction"/>
    <property type="evidence" value="ECO:0007669"/>
    <property type="project" value="InterPro"/>
</dbReference>
<keyword evidence="2" id="KW-0812">Transmembrane</keyword>
<feature type="compositionally biased region" description="Gly residues" evidence="1">
    <location>
        <begin position="345"/>
        <end position="356"/>
    </location>
</feature>
<keyword evidence="2" id="KW-1133">Transmembrane helix</keyword>
<comment type="caution">
    <text evidence="4">The sequence shown here is derived from an EMBL/GenBank/DDBJ whole genome shotgun (WGS) entry which is preliminary data.</text>
</comment>
<feature type="region of interest" description="Disordered" evidence="1">
    <location>
        <begin position="336"/>
        <end position="356"/>
    </location>
</feature>
<sequence length="1415" mass="142758">MPAAAAPPDDWEGLLALLEGHRMAVAKAAAEPGSGGAGGLPAHGLCVTMHPDCGRVGDVWAAVAASVLQTEGTEQGYVYDLSHPPPAALPLMNTSGWAYAADVVRRLLSYNAPDVDNSTGSPYYTCGAFSSLFGNGSCLFTIEWDAVFESIARSPAFMPGGLSVRAAPLPGSRVVLDRNISSSTYGSLVNCTAKLCAASLNHDLLYGDLRGWVDTAAGVTLAVQADYWSVVAGNSTDPGSPSECPVAQVLRLEADGVAAAANLGAVPPDVRQPVNRVPYSAFMATQIMFESGPSRHFPSDAFAALSDVVEEHVLRPLATRSAASLAARLALGYAAPSNSSAGSDVQGGGAGGGGGGGSQKYVSTRWWKALEQPFSVDALSALGIEPAASQSYMRAVWHAVHSPNGASDPSSPITVNFVKWGLSHVAATLEPGGSAAGNVSHATAQLGHVISLLLEAVGEDKTRARYEASLGTSWNASGAGRNRGAAVPITIEIEYEQNGLSPGGLAAILAPVLGATVLGGVLMMAAVLRMRRRNRDLLGRVMAPRAGPDTSLLVSDIQNSTRLWEELSTATMDAALRTHHATIRRVMAAHDGYESATEGDSFIVAFPTPSHALAFASACQLALVGAEWPPELLAHADGCPVFAEAREGEAPALSSPRFSTAGSLRAAGGGGGGGGGGAGAGVSGGLWAWLRDGLLLRKWRRGGVEVPGSKGRQVPGMMSEGQDRNSAYGAAYLAALYGSNAPASVGDSTCPDLALDLASGPTAAPPALESSTFNALRDLAHPSSGGYGGTVAADRTSAASADRPSGAGWPAGLGALHTTHGAAGEGVSSTWGRMLAAVFPLITAGIGLDGDLLGTAGSLGGSPRAPSGLPHLLLRGSGKATQQSKERRVTVFCGPRVRMGIHSGLDDGPYMSFNKTNSTHQYSGAFAETAKLVGDAAPGGLITLSGAAFARLRRADADTTGAPTGAAATKPAATVTGRGAGGGGGGGRTGAVVCYAGHFVLSASAAKPKAASIPSVSGDGNGSDVGDVRLEIPDGDLHDSGLPGPAAMTDAGQAGPAPGPSRSRSSRSADGAAAEDPEEDAGVPLFLAAPASLVCRLPYAPPLRGVRQTQLGTMAAPTGMVTIAFMKVVGASTLLADLPDCAARALAQLQALAARLLGRGGGYAVEAGEGLVLAAFGSPLAAVEWALDTVEGLRALAWEEELLAHELCEEVLIAGAGATSASAPAPHAAPAPSTPVPSRTRRTQRSPPGTAFSTAASATSSPMHPTQSPAGPGRTPLGPGQAPPGPCQDQQGPEQRRVVEPLRRIVERGLRVKVGIDVGPVTYSLTPASGRLSYRGKVMNRAARVAGAAASGQVLCTGAVWTACEAGMASVSGGEGGGGGASVFGLSLGRAPLKGITAPVELVQCARMQGGGWLA</sequence>
<feature type="region of interest" description="Disordered" evidence="1">
    <location>
        <begin position="867"/>
        <end position="886"/>
    </location>
</feature>